<dbReference type="InterPro" id="IPR029044">
    <property type="entry name" value="Nucleotide-diphossugar_trans"/>
</dbReference>
<comment type="caution">
    <text evidence="3">The sequence shown here is derived from an EMBL/GenBank/DDBJ whole genome shotgun (WGS) entry which is preliminary data.</text>
</comment>
<dbReference type="PANTHER" id="PTHR43179:SF7">
    <property type="entry name" value="RHAMNOSYLTRANSFERASE WBBL"/>
    <property type="match status" value="1"/>
</dbReference>
<proteinExistence type="predicted"/>
<dbReference type="InterPro" id="IPR001173">
    <property type="entry name" value="Glyco_trans_2-like"/>
</dbReference>
<evidence type="ECO:0000313" key="3">
    <source>
        <dbReference type="EMBL" id="OGF18407.1"/>
    </source>
</evidence>
<feature type="domain" description="Glycosyltransferase 2-like" evidence="1">
    <location>
        <begin position="4"/>
        <end position="151"/>
    </location>
</feature>
<dbReference type="Pfam" id="PF13632">
    <property type="entry name" value="Glyco_trans_2_3"/>
    <property type="match status" value="1"/>
</dbReference>
<sequence>MDISFIILNYKSKGLLRNCLRSIMELDWSGLRYEIIVVDNDSRDGVKETLGQNFAGVILIESPKNLGMGAGNNLGVKQARGEYLVVLNPDTVALAGAVNKMYDFMAANPQIGLVGPKLINPDGSLQYTRCRFPLLLTPVYRRTPLQKLNAIQHKLDLYLTKDQNYDEASRADWLYGACLFIRRKSLEQVGYFDERYFLGFEDTDLCRRLWQAGWEVWYYPQAVFIHYPQRFSGEGSWLTGIFNPSIRIHIASWLKYFLKWRNSRNLVRI</sequence>
<organism evidence="3 4">
    <name type="scientific">Candidatus Falkowbacteria bacterium RIFCSPHIGHO2_02_FULL_45_15</name>
    <dbReference type="NCBI Taxonomy" id="1797987"/>
    <lineage>
        <taxon>Bacteria</taxon>
        <taxon>Candidatus Falkowiibacteriota</taxon>
    </lineage>
</organism>
<evidence type="ECO:0000259" key="1">
    <source>
        <dbReference type="Pfam" id="PF00535"/>
    </source>
</evidence>
<protein>
    <recommendedName>
        <fullName evidence="1 2">Glycosyltransferase 2-like domain-containing protein</fullName>
    </recommendedName>
</protein>
<dbReference type="SUPFAM" id="SSF53448">
    <property type="entry name" value="Nucleotide-diphospho-sugar transferases"/>
    <property type="match status" value="1"/>
</dbReference>
<feature type="domain" description="Glycosyltransferase 2-like" evidence="2">
    <location>
        <begin position="172"/>
        <end position="232"/>
    </location>
</feature>
<dbReference type="Gene3D" id="3.90.550.10">
    <property type="entry name" value="Spore Coat Polysaccharide Biosynthesis Protein SpsA, Chain A"/>
    <property type="match status" value="1"/>
</dbReference>
<evidence type="ECO:0000259" key="2">
    <source>
        <dbReference type="Pfam" id="PF13632"/>
    </source>
</evidence>
<dbReference type="EMBL" id="MFFU01000046">
    <property type="protein sequence ID" value="OGF18407.1"/>
    <property type="molecule type" value="Genomic_DNA"/>
</dbReference>
<dbReference type="AlphaFoldDB" id="A0A1F5RVD9"/>
<dbReference type="PANTHER" id="PTHR43179">
    <property type="entry name" value="RHAMNOSYLTRANSFERASE WBBL"/>
    <property type="match status" value="1"/>
</dbReference>
<dbReference type="CDD" id="cd04186">
    <property type="entry name" value="GT_2_like_c"/>
    <property type="match status" value="1"/>
</dbReference>
<dbReference type="Proteomes" id="UP000177691">
    <property type="component" value="Unassembled WGS sequence"/>
</dbReference>
<reference evidence="3 4" key="1">
    <citation type="journal article" date="2016" name="Nat. Commun.">
        <title>Thousands of microbial genomes shed light on interconnected biogeochemical processes in an aquifer system.</title>
        <authorList>
            <person name="Anantharaman K."/>
            <person name="Brown C.T."/>
            <person name="Hug L.A."/>
            <person name="Sharon I."/>
            <person name="Castelle C.J."/>
            <person name="Probst A.J."/>
            <person name="Thomas B.C."/>
            <person name="Singh A."/>
            <person name="Wilkins M.J."/>
            <person name="Karaoz U."/>
            <person name="Brodie E.L."/>
            <person name="Williams K.H."/>
            <person name="Hubbard S.S."/>
            <person name="Banfield J.F."/>
        </authorList>
    </citation>
    <scope>NUCLEOTIDE SEQUENCE [LARGE SCALE GENOMIC DNA]</scope>
</reference>
<name>A0A1F5RVD9_9BACT</name>
<evidence type="ECO:0000313" key="4">
    <source>
        <dbReference type="Proteomes" id="UP000177691"/>
    </source>
</evidence>
<accession>A0A1F5RVD9</accession>
<dbReference type="Pfam" id="PF00535">
    <property type="entry name" value="Glycos_transf_2"/>
    <property type="match status" value="1"/>
</dbReference>
<gene>
    <name evidence="3" type="ORF">A3D54_04135</name>
</gene>